<evidence type="ECO:0000313" key="2">
    <source>
        <dbReference type="EMBL" id="KAL0157399.1"/>
    </source>
</evidence>
<sequence length="116" mass="12488">RSSAHCKMAEGELFMDLSIRKAEGDLLDLYADLPLSPLFPRPAQRGGSTVPEFSPERAPVSKLTPEWASVSPSCPEGVSVPKGIPESLEAHKCPNPPTLQHPVVCQPLRSPSALHL</sequence>
<feature type="region of interest" description="Disordered" evidence="1">
    <location>
        <begin position="42"/>
        <end position="78"/>
    </location>
</feature>
<reference evidence="2 3" key="1">
    <citation type="submission" date="2024-05" db="EMBL/GenBank/DDBJ databases">
        <title>Genome sequencing and assembly of Indian major carp, Cirrhinus mrigala (Hamilton, 1822).</title>
        <authorList>
            <person name="Mohindra V."/>
            <person name="Chowdhury L.M."/>
            <person name="Lal K."/>
            <person name="Jena J.K."/>
        </authorList>
    </citation>
    <scope>NUCLEOTIDE SEQUENCE [LARGE SCALE GENOMIC DNA]</scope>
    <source>
        <strain evidence="2">CM1030</strain>
        <tissue evidence="2">Blood</tissue>
    </source>
</reference>
<gene>
    <name evidence="2" type="ORF">M9458_048645</name>
</gene>
<evidence type="ECO:0000313" key="3">
    <source>
        <dbReference type="Proteomes" id="UP001529510"/>
    </source>
</evidence>
<dbReference type="Proteomes" id="UP001529510">
    <property type="component" value="Unassembled WGS sequence"/>
</dbReference>
<protein>
    <submittedName>
        <fullName evidence="2">Uncharacterized protein</fullName>
    </submittedName>
</protein>
<comment type="caution">
    <text evidence="2">The sequence shown here is derived from an EMBL/GenBank/DDBJ whole genome shotgun (WGS) entry which is preliminary data.</text>
</comment>
<accession>A0ABD0N5I2</accession>
<name>A0ABD0N5I2_CIRMR</name>
<proteinExistence type="predicted"/>
<dbReference type="EMBL" id="JAMKFB020000024">
    <property type="protein sequence ID" value="KAL0157399.1"/>
    <property type="molecule type" value="Genomic_DNA"/>
</dbReference>
<keyword evidence="3" id="KW-1185">Reference proteome</keyword>
<evidence type="ECO:0000256" key="1">
    <source>
        <dbReference type="SAM" id="MobiDB-lite"/>
    </source>
</evidence>
<dbReference type="AlphaFoldDB" id="A0ABD0N5I2"/>
<feature type="non-terminal residue" evidence="2">
    <location>
        <position position="1"/>
    </location>
</feature>
<organism evidence="2 3">
    <name type="scientific">Cirrhinus mrigala</name>
    <name type="common">Mrigala</name>
    <dbReference type="NCBI Taxonomy" id="683832"/>
    <lineage>
        <taxon>Eukaryota</taxon>
        <taxon>Metazoa</taxon>
        <taxon>Chordata</taxon>
        <taxon>Craniata</taxon>
        <taxon>Vertebrata</taxon>
        <taxon>Euteleostomi</taxon>
        <taxon>Actinopterygii</taxon>
        <taxon>Neopterygii</taxon>
        <taxon>Teleostei</taxon>
        <taxon>Ostariophysi</taxon>
        <taxon>Cypriniformes</taxon>
        <taxon>Cyprinidae</taxon>
        <taxon>Labeoninae</taxon>
        <taxon>Labeonini</taxon>
        <taxon>Cirrhinus</taxon>
    </lineage>
</organism>
<feature type="non-terminal residue" evidence="2">
    <location>
        <position position="116"/>
    </location>
</feature>